<keyword evidence="3 10" id="KW-0444">Lipid biosynthesis</keyword>
<name>A0A9P0GP83_PHACE</name>
<accession>A0A9P0GP83</accession>
<feature type="transmembrane region" description="Helical" evidence="10">
    <location>
        <begin position="512"/>
        <end position="533"/>
    </location>
</feature>
<evidence type="ECO:0000259" key="12">
    <source>
        <dbReference type="Pfam" id="PF07993"/>
    </source>
</evidence>
<evidence type="ECO:0000256" key="4">
    <source>
        <dbReference type="ARBA" id="ARBA00022692"/>
    </source>
</evidence>
<dbReference type="GO" id="GO:0102965">
    <property type="term" value="F:alcohol-forming long-chain fatty acyl-CoA reductase activity"/>
    <property type="evidence" value="ECO:0007669"/>
    <property type="project" value="UniProtKB-EC"/>
</dbReference>
<dbReference type="GO" id="GO:0080019">
    <property type="term" value="F:alcohol-forming very long-chain fatty acyl-CoA reductase activity"/>
    <property type="evidence" value="ECO:0007669"/>
    <property type="project" value="InterPro"/>
</dbReference>
<evidence type="ECO:0000256" key="10">
    <source>
        <dbReference type="RuleBase" id="RU363097"/>
    </source>
</evidence>
<comment type="catalytic activity">
    <reaction evidence="9 10">
        <text>a long-chain fatty acyl-CoA + 2 NADPH + 2 H(+) = a long-chain primary fatty alcohol + 2 NADP(+) + CoA</text>
        <dbReference type="Rhea" id="RHEA:52716"/>
        <dbReference type="ChEBI" id="CHEBI:15378"/>
        <dbReference type="ChEBI" id="CHEBI:57287"/>
        <dbReference type="ChEBI" id="CHEBI:57783"/>
        <dbReference type="ChEBI" id="CHEBI:58349"/>
        <dbReference type="ChEBI" id="CHEBI:77396"/>
        <dbReference type="ChEBI" id="CHEBI:83139"/>
        <dbReference type="EC" id="1.2.1.84"/>
    </reaction>
</comment>
<keyword evidence="5 10" id="KW-0521">NADP</keyword>
<dbReference type="GO" id="GO:0005777">
    <property type="term" value="C:peroxisome"/>
    <property type="evidence" value="ECO:0007669"/>
    <property type="project" value="TreeGrafter"/>
</dbReference>
<dbReference type="Pfam" id="PF03015">
    <property type="entry name" value="Sterile"/>
    <property type="match status" value="1"/>
</dbReference>
<dbReference type="Gene3D" id="3.40.50.720">
    <property type="entry name" value="NAD(P)-binding Rossmann-like Domain"/>
    <property type="match status" value="1"/>
</dbReference>
<dbReference type="Pfam" id="PF07993">
    <property type="entry name" value="NAD_binding_4"/>
    <property type="match status" value="1"/>
</dbReference>
<evidence type="ECO:0000256" key="2">
    <source>
        <dbReference type="ARBA" id="ARBA00005928"/>
    </source>
</evidence>
<comment type="subcellular location">
    <subcellularLocation>
        <location evidence="1">Membrane</location>
        <topology evidence="1">Multi-pass membrane protein</topology>
    </subcellularLocation>
</comment>
<dbReference type="InterPro" id="IPR013120">
    <property type="entry name" value="FAR_NAD-bd"/>
</dbReference>
<dbReference type="FunFam" id="3.40.50.720:FF:000143">
    <property type="entry name" value="Fatty acyl-CoA reductase"/>
    <property type="match status" value="1"/>
</dbReference>
<keyword evidence="6 10" id="KW-1133">Transmembrane helix</keyword>
<dbReference type="CDD" id="cd05236">
    <property type="entry name" value="FAR-N_SDR_e"/>
    <property type="match status" value="1"/>
</dbReference>
<evidence type="ECO:0000256" key="7">
    <source>
        <dbReference type="ARBA" id="ARBA00023098"/>
    </source>
</evidence>
<evidence type="ECO:0000256" key="6">
    <source>
        <dbReference type="ARBA" id="ARBA00022989"/>
    </source>
</evidence>
<dbReference type="SUPFAM" id="SSF51735">
    <property type="entry name" value="NAD(P)-binding Rossmann-fold domains"/>
    <property type="match status" value="1"/>
</dbReference>
<evidence type="ECO:0000313" key="13">
    <source>
        <dbReference type="EMBL" id="CAH1118592.1"/>
    </source>
</evidence>
<organism evidence="13 14">
    <name type="scientific">Phaedon cochleariae</name>
    <name type="common">Mustard beetle</name>
    <dbReference type="NCBI Taxonomy" id="80249"/>
    <lineage>
        <taxon>Eukaryota</taxon>
        <taxon>Metazoa</taxon>
        <taxon>Ecdysozoa</taxon>
        <taxon>Arthropoda</taxon>
        <taxon>Hexapoda</taxon>
        <taxon>Insecta</taxon>
        <taxon>Pterygota</taxon>
        <taxon>Neoptera</taxon>
        <taxon>Endopterygota</taxon>
        <taxon>Coleoptera</taxon>
        <taxon>Polyphaga</taxon>
        <taxon>Cucujiformia</taxon>
        <taxon>Chrysomeloidea</taxon>
        <taxon>Chrysomelidae</taxon>
        <taxon>Chrysomelinae</taxon>
        <taxon>Chrysomelini</taxon>
        <taxon>Phaedon</taxon>
    </lineage>
</organism>
<keyword evidence="7 10" id="KW-0443">Lipid metabolism</keyword>
<dbReference type="EC" id="1.2.1.84" evidence="10"/>
<dbReference type="GO" id="GO:0016020">
    <property type="term" value="C:membrane"/>
    <property type="evidence" value="ECO:0007669"/>
    <property type="project" value="UniProtKB-SubCell"/>
</dbReference>
<gene>
    <name evidence="13" type="ORF">PHAECO_LOCUS2150</name>
</gene>
<comment type="function">
    <text evidence="10">Catalyzes the reduction of fatty acyl-CoA to fatty alcohols.</text>
</comment>
<evidence type="ECO:0000256" key="5">
    <source>
        <dbReference type="ARBA" id="ARBA00022857"/>
    </source>
</evidence>
<evidence type="ECO:0000256" key="1">
    <source>
        <dbReference type="ARBA" id="ARBA00004141"/>
    </source>
</evidence>
<reference evidence="13" key="2">
    <citation type="submission" date="2022-10" db="EMBL/GenBank/DDBJ databases">
        <authorList>
            <consortium name="ENA_rothamsted_submissions"/>
            <consortium name="culmorum"/>
            <person name="King R."/>
        </authorList>
    </citation>
    <scope>NUCLEOTIDE SEQUENCE</scope>
</reference>
<feature type="transmembrane region" description="Helical" evidence="10">
    <location>
        <begin position="395"/>
        <end position="418"/>
    </location>
</feature>
<dbReference type="CDD" id="cd09071">
    <property type="entry name" value="FAR_C"/>
    <property type="match status" value="1"/>
</dbReference>
<comment type="similarity">
    <text evidence="2 10">Belongs to the fatty acyl-CoA reductase family.</text>
</comment>
<evidence type="ECO:0000256" key="3">
    <source>
        <dbReference type="ARBA" id="ARBA00022516"/>
    </source>
</evidence>
<keyword evidence="8 10" id="KW-0472">Membrane</keyword>
<dbReference type="PANTHER" id="PTHR11011">
    <property type="entry name" value="MALE STERILITY PROTEIN 2-RELATED"/>
    <property type="match status" value="1"/>
</dbReference>
<dbReference type="InterPro" id="IPR026055">
    <property type="entry name" value="FAR"/>
</dbReference>
<proteinExistence type="inferred from homology"/>
<evidence type="ECO:0000256" key="9">
    <source>
        <dbReference type="ARBA" id="ARBA00052530"/>
    </source>
</evidence>
<dbReference type="Proteomes" id="UP001153737">
    <property type="component" value="Chromosome 11"/>
</dbReference>
<protein>
    <recommendedName>
        <fullName evidence="10">Fatty acyl-CoA reductase</fullName>
        <ecNumber evidence="10">1.2.1.84</ecNumber>
    </recommendedName>
</protein>
<dbReference type="OrthoDB" id="429813at2759"/>
<dbReference type="EMBL" id="OU896717">
    <property type="protein sequence ID" value="CAH1118592.1"/>
    <property type="molecule type" value="Genomic_DNA"/>
</dbReference>
<dbReference type="GO" id="GO:0035336">
    <property type="term" value="P:long-chain fatty-acyl-CoA metabolic process"/>
    <property type="evidence" value="ECO:0007669"/>
    <property type="project" value="TreeGrafter"/>
</dbReference>
<dbReference type="InterPro" id="IPR033640">
    <property type="entry name" value="FAR_C"/>
</dbReference>
<dbReference type="PANTHER" id="PTHR11011:SF60">
    <property type="entry name" value="FATTY ACYL-COA REDUCTASE-RELATED"/>
    <property type="match status" value="1"/>
</dbReference>
<keyword evidence="4 10" id="KW-0812">Transmembrane</keyword>
<evidence type="ECO:0000313" key="14">
    <source>
        <dbReference type="Proteomes" id="UP001153737"/>
    </source>
</evidence>
<reference evidence="13" key="1">
    <citation type="submission" date="2022-01" db="EMBL/GenBank/DDBJ databases">
        <authorList>
            <person name="King R."/>
        </authorList>
    </citation>
    <scope>NUCLEOTIDE SEQUENCE</scope>
</reference>
<keyword evidence="14" id="KW-1185">Reference proteome</keyword>
<evidence type="ECO:0000259" key="11">
    <source>
        <dbReference type="Pfam" id="PF03015"/>
    </source>
</evidence>
<evidence type="ECO:0000256" key="8">
    <source>
        <dbReference type="ARBA" id="ARBA00023136"/>
    </source>
</evidence>
<feature type="domain" description="Fatty acyl-CoA reductase C-terminal" evidence="11">
    <location>
        <begin position="403"/>
        <end position="495"/>
    </location>
</feature>
<dbReference type="InterPro" id="IPR036291">
    <property type="entry name" value="NAD(P)-bd_dom_sf"/>
</dbReference>
<feature type="domain" description="Thioester reductase (TE)" evidence="12">
    <location>
        <begin position="43"/>
        <end position="311"/>
    </location>
</feature>
<keyword evidence="10" id="KW-0560">Oxidoreductase</keyword>
<sequence length="538" mass="61892">MVDLEQERRLNEREGNDITASDMVVPAQDSDLLDFYKSSTIFITGGTGFLGKLCLEKLLRACYDLDKVYILVRPKKGKDTQKRYEEMFDVPSFDPLRRKHPNFTEKIRLVNGDVGLPELGMSKEDQELVIAEVNCIFHFAATVRFDEKLKLATHINVRGVRELINMAKQMRNLKSFVHISTAYSNCLQKTIGEQFYEPVISGKNLLSLLDCLDDEQLDAITPSLLGKCPNTYTLTKSVAESLIREEAKNLPIAIYRPSIVVGTAKEPVAGYIDNVYGATGVFLGVAVGLLRVLNCRETNHADIVPADYVINGCLAVAWEVATTKALNDNKEIQDEKSKKYEKLEREIPVYNYVSTPERPLTWQNFHSLSVKNASQVPSDKVIWHADFRMVENKTYYSILVFLLHTVPAYVVDFIAYCLGKKGMLIKGYQKIHKFTNVLAFFCLNEWTFKNDNTQSLWKRLKPQDKEMFEFSMKSLDWDEYFLTFSKGGRVYILKDPLDTIPRGRIKYWKLFVAHYVLKMVLLFLFYKLVMFIYGCLFR</sequence>
<dbReference type="AlphaFoldDB" id="A0A9P0GP83"/>